<protein>
    <submittedName>
        <fullName evidence="1">UDP-N-acetylenolpyruvoylglucosamine reductase</fullName>
    </submittedName>
</protein>
<proteinExistence type="predicted"/>
<dbReference type="EMBL" id="JAHWGI010001161">
    <property type="protein sequence ID" value="KAK3924069.1"/>
    <property type="molecule type" value="Genomic_DNA"/>
</dbReference>
<organism evidence="1 2">
    <name type="scientific">Frankliniella fusca</name>
    <dbReference type="NCBI Taxonomy" id="407009"/>
    <lineage>
        <taxon>Eukaryota</taxon>
        <taxon>Metazoa</taxon>
        <taxon>Ecdysozoa</taxon>
        <taxon>Arthropoda</taxon>
        <taxon>Hexapoda</taxon>
        <taxon>Insecta</taxon>
        <taxon>Pterygota</taxon>
        <taxon>Neoptera</taxon>
        <taxon>Paraneoptera</taxon>
        <taxon>Thysanoptera</taxon>
        <taxon>Terebrantia</taxon>
        <taxon>Thripoidea</taxon>
        <taxon>Thripidae</taxon>
        <taxon>Frankliniella</taxon>
    </lineage>
</organism>
<dbReference type="Proteomes" id="UP001219518">
    <property type="component" value="Unassembled WGS sequence"/>
</dbReference>
<name>A0AAE1HMI5_9NEOP</name>
<evidence type="ECO:0000313" key="2">
    <source>
        <dbReference type="Proteomes" id="UP001219518"/>
    </source>
</evidence>
<sequence length="96" mass="10925">MSVEDAWVEIGSLKNGLDEPMFPQLSRLASLVKILPHSNADSERMCALRRNRLAADSLNAVCVSRISFRSKYIDSASFQATKDHLQRHNKYMCVRK</sequence>
<dbReference type="AlphaFoldDB" id="A0AAE1HMI5"/>
<keyword evidence="2" id="KW-1185">Reference proteome</keyword>
<comment type="caution">
    <text evidence="1">The sequence shown here is derived from an EMBL/GenBank/DDBJ whole genome shotgun (WGS) entry which is preliminary data.</text>
</comment>
<reference evidence="1" key="1">
    <citation type="submission" date="2021-07" db="EMBL/GenBank/DDBJ databases">
        <authorList>
            <person name="Catto M.A."/>
            <person name="Jacobson A."/>
            <person name="Kennedy G."/>
            <person name="Labadie P."/>
            <person name="Hunt B.G."/>
            <person name="Srinivasan R."/>
        </authorList>
    </citation>
    <scope>NUCLEOTIDE SEQUENCE</scope>
    <source>
        <strain evidence="1">PL_HMW_Pooled</strain>
        <tissue evidence="1">Head</tissue>
    </source>
</reference>
<gene>
    <name evidence="1" type="ORF">KUF71_002399</name>
</gene>
<accession>A0AAE1HMI5</accession>
<evidence type="ECO:0000313" key="1">
    <source>
        <dbReference type="EMBL" id="KAK3924069.1"/>
    </source>
</evidence>
<reference evidence="1" key="2">
    <citation type="journal article" date="2023" name="BMC Genomics">
        <title>Pest status, molecular evolution, and epigenetic factors derived from the genome assembly of Frankliniella fusca, a thysanopteran phytovirus vector.</title>
        <authorList>
            <person name="Catto M.A."/>
            <person name="Labadie P.E."/>
            <person name="Jacobson A.L."/>
            <person name="Kennedy G.G."/>
            <person name="Srinivasan R."/>
            <person name="Hunt B.G."/>
        </authorList>
    </citation>
    <scope>NUCLEOTIDE SEQUENCE</scope>
    <source>
        <strain evidence="1">PL_HMW_Pooled</strain>
    </source>
</reference>